<keyword evidence="1" id="KW-0812">Transmembrane</keyword>
<dbReference type="Proteomes" id="UP000595512">
    <property type="component" value="Chromosome"/>
</dbReference>
<name>A0AB37HNR2_9BACI</name>
<protein>
    <recommendedName>
        <fullName evidence="4">DUF3899 domain-containing protein</fullName>
    </recommendedName>
</protein>
<proteinExistence type="predicted"/>
<dbReference type="RefSeq" id="WP_107958758.1">
    <property type="nucleotide sequence ID" value="NZ_CP066701.1"/>
</dbReference>
<evidence type="ECO:0008006" key="4">
    <source>
        <dbReference type="Google" id="ProtNLM"/>
    </source>
</evidence>
<dbReference type="EMBL" id="CP066701">
    <property type="protein sequence ID" value="QQX26323.1"/>
    <property type="molecule type" value="Genomic_DNA"/>
</dbReference>
<accession>A0AB37HNR2</accession>
<sequence>MKNIILGISTIIIEALITFGITKLIDVVFLEISIFIGFISCVIIYIFSSTGGFGSNMVRLEVQAETGLKIDEEKKTFRMSPIFLGSIFFTIFSIIGAVISYWEYFT</sequence>
<feature type="transmembrane region" description="Helical" evidence="1">
    <location>
        <begin position="82"/>
        <end position="102"/>
    </location>
</feature>
<evidence type="ECO:0000313" key="3">
    <source>
        <dbReference type="Proteomes" id="UP000595512"/>
    </source>
</evidence>
<evidence type="ECO:0000313" key="2">
    <source>
        <dbReference type="EMBL" id="QQX26323.1"/>
    </source>
</evidence>
<keyword evidence="1" id="KW-0472">Membrane</keyword>
<dbReference type="GeneID" id="62500592"/>
<evidence type="ECO:0000256" key="1">
    <source>
        <dbReference type="SAM" id="Phobius"/>
    </source>
</evidence>
<reference evidence="2 3" key="1">
    <citation type="submission" date="2020-12" db="EMBL/GenBank/DDBJ databases">
        <title>Taxonomic evaluation of the Bacillus sporothermodurans group of bacteria based on whole genome sequences.</title>
        <authorList>
            <person name="Fiedler G."/>
            <person name="Herbstmann A.-D."/>
            <person name="Doll E."/>
            <person name="Wenning M."/>
            <person name="Brinks E."/>
            <person name="Kabisch J."/>
            <person name="Breitenwieser F."/>
            <person name="Lappann M."/>
            <person name="Boehnlein C."/>
            <person name="Franz C."/>
        </authorList>
    </citation>
    <scope>NUCLEOTIDE SEQUENCE [LARGE SCALE GENOMIC DNA]</scope>
    <source>
        <strain evidence="2 3">DSM 10599</strain>
    </source>
</reference>
<keyword evidence="1" id="KW-1133">Transmembrane helix</keyword>
<feature type="transmembrane region" description="Helical" evidence="1">
    <location>
        <begin position="5"/>
        <end position="22"/>
    </location>
</feature>
<dbReference type="AlphaFoldDB" id="A0AB37HNR2"/>
<dbReference type="KEGG" id="hspo:JGZ69_05490"/>
<gene>
    <name evidence="2" type="ORF">JGZ69_05490</name>
</gene>
<organism evidence="2 3">
    <name type="scientific">Heyndrickxia sporothermodurans</name>
    <dbReference type="NCBI Taxonomy" id="46224"/>
    <lineage>
        <taxon>Bacteria</taxon>
        <taxon>Bacillati</taxon>
        <taxon>Bacillota</taxon>
        <taxon>Bacilli</taxon>
        <taxon>Bacillales</taxon>
        <taxon>Bacillaceae</taxon>
        <taxon>Heyndrickxia</taxon>
    </lineage>
</organism>
<feature type="transmembrane region" description="Helical" evidence="1">
    <location>
        <begin position="28"/>
        <end position="47"/>
    </location>
</feature>